<dbReference type="SUPFAM" id="SSF51621">
    <property type="entry name" value="Phosphoenolpyruvate/pyruvate domain"/>
    <property type="match status" value="1"/>
</dbReference>
<dbReference type="RefSeq" id="WP_114895529.1">
    <property type="nucleotide sequence ID" value="NZ_CP022674.1"/>
</dbReference>
<dbReference type="PANTHER" id="PTHR30523">
    <property type="entry name" value="PHOSPHOENOLPYRUVATE CARBOXYLASE"/>
    <property type="match status" value="1"/>
</dbReference>
<gene>
    <name evidence="3" type="ORF">CIB87_11055</name>
</gene>
<dbReference type="EMBL" id="CP022674">
    <property type="protein sequence ID" value="AXI29520.1"/>
    <property type="molecule type" value="Genomic_DNA"/>
</dbReference>
<reference evidence="3 4" key="1">
    <citation type="submission" date="2017-07" db="EMBL/GenBank/DDBJ databases">
        <title>Isolation and development of strain Bacillus megaterium SR7 for enhanced growth and metabolite production under supercritical carbon dioxide.</title>
        <authorList>
            <person name="Freedman A.J.E."/>
            <person name="Peet K.C."/>
            <person name="Boock J.T."/>
            <person name="Penn K."/>
            <person name="Prather K.L.J."/>
            <person name="Thompson J.R."/>
        </authorList>
    </citation>
    <scope>NUCLEOTIDE SEQUENCE [LARGE SCALE GENOMIC DNA]</scope>
    <source>
        <strain evidence="3 4">SR7</strain>
    </source>
</reference>
<protein>
    <recommendedName>
        <fullName evidence="2">Phosphoenolpyruvate carboxylase</fullName>
    </recommendedName>
</protein>
<organism evidence="3 4">
    <name type="scientific">Priestia megaterium</name>
    <name type="common">Bacillus megaterium</name>
    <dbReference type="NCBI Taxonomy" id="1404"/>
    <lineage>
        <taxon>Bacteria</taxon>
        <taxon>Bacillati</taxon>
        <taxon>Bacillota</taxon>
        <taxon>Bacilli</taxon>
        <taxon>Bacillales</taxon>
        <taxon>Bacillaceae</taxon>
        <taxon>Priestia</taxon>
    </lineage>
</organism>
<name>A0AA86LTL2_PRIMG</name>
<dbReference type="GO" id="GO:0005829">
    <property type="term" value="C:cytosol"/>
    <property type="evidence" value="ECO:0007669"/>
    <property type="project" value="TreeGrafter"/>
</dbReference>
<comment type="function">
    <text evidence="1">Forms oxaloacetate, a four-carbon dicarboxylic acid source for the tricarboxylic acid cycle.</text>
</comment>
<accession>A0AA86LTL2</accession>
<evidence type="ECO:0000313" key="4">
    <source>
        <dbReference type="Proteomes" id="UP000253834"/>
    </source>
</evidence>
<dbReference type="GO" id="GO:0006099">
    <property type="term" value="P:tricarboxylic acid cycle"/>
    <property type="evidence" value="ECO:0007669"/>
    <property type="project" value="InterPro"/>
</dbReference>
<sequence length="141" mass="16338">MVERKKYSNLLLLQRMYKDWPFIDNLQMALMKADLLAAKDYTTMVRDQRVAQRIFAEIEAEYNRTKNIILQITEQEDLMDHIPNIKASIQLRNPYVDPLSFFQVKVISKLREANETLPNDGLLREALLTINGIAAGIRNTG</sequence>
<dbReference type="AlphaFoldDB" id="A0AA86LTL2"/>
<dbReference type="InterPro" id="IPR015813">
    <property type="entry name" value="Pyrv/PenolPyrv_kinase-like_dom"/>
</dbReference>
<dbReference type="PANTHER" id="PTHR30523:SF6">
    <property type="entry name" value="PHOSPHOENOLPYRUVATE CARBOXYLASE"/>
    <property type="match status" value="1"/>
</dbReference>
<dbReference type="Pfam" id="PF00311">
    <property type="entry name" value="PEPcase"/>
    <property type="match status" value="1"/>
</dbReference>
<dbReference type="InterPro" id="IPR021135">
    <property type="entry name" value="PEP_COase"/>
</dbReference>
<proteinExistence type="predicted"/>
<dbReference type="Proteomes" id="UP000253834">
    <property type="component" value="Chromosome"/>
</dbReference>
<dbReference type="GO" id="GO:0008964">
    <property type="term" value="F:phosphoenolpyruvate carboxylase activity"/>
    <property type="evidence" value="ECO:0007669"/>
    <property type="project" value="InterPro"/>
</dbReference>
<evidence type="ECO:0000256" key="2">
    <source>
        <dbReference type="ARBA" id="ARBA00022419"/>
    </source>
</evidence>
<evidence type="ECO:0000256" key="1">
    <source>
        <dbReference type="ARBA" id="ARBA00003670"/>
    </source>
</evidence>
<dbReference type="GO" id="GO:0015977">
    <property type="term" value="P:carbon fixation"/>
    <property type="evidence" value="ECO:0007669"/>
    <property type="project" value="InterPro"/>
</dbReference>
<evidence type="ECO:0000313" key="3">
    <source>
        <dbReference type="EMBL" id="AXI29520.1"/>
    </source>
</evidence>